<reference evidence="2 3" key="1">
    <citation type="journal article" date="2013" name="Curr. Biol.">
        <title>The Genome of the Foraminiferan Reticulomyxa filosa.</title>
        <authorList>
            <person name="Glockner G."/>
            <person name="Hulsmann N."/>
            <person name="Schleicher M."/>
            <person name="Noegel A.A."/>
            <person name="Eichinger L."/>
            <person name="Gallinger C."/>
            <person name="Pawlowski J."/>
            <person name="Sierra R."/>
            <person name="Euteneuer U."/>
            <person name="Pillet L."/>
            <person name="Moustafa A."/>
            <person name="Platzer M."/>
            <person name="Groth M."/>
            <person name="Szafranski K."/>
            <person name="Schliwa M."/>
        </authorList>
    </citation>
    <scope>NUCLEOTIDE SEQUENCE [LARGE SCALE GENOMIC DNA]</scope>
</reference>
<dbReference type="AlphaFoldDB" id="X6LI42"/>
<comment type="caution">
    <text evidence="2">The sequence shown here is derived from an EMBL/GenBank/DDBJ whole genome shotgun (WGS) entry which is preliminary data.</text>
</comment>
<keyword evidence="1" id="KW-0472">Membrane</keyword>
<gene>
    <name evidence="2" type="ORF">RFI_35807</name>
</gene>
<accession>X6LI42</accession>
<sequence length="140" mass="16619">MSYCIKVTNLPHDFEEKDVVEMFDDIGPIKRLYIECAQDSMHKKCLFGRDQFSGNKKNKQTNNKNLYSEYIHQFATVLLFFLFPMFLLNQISNVFCVRTIRKMSQHELMEYFASYGEILNIRISQMPVVVAEEKKRESKK</sequence>
<proteinExistence type="predicted"/>
<name>X6LI42_RETFI</name>
<dbReference type="GO" id="GO:0003676">
    <property type="term" value="F:nucleic acid binding"/>
    <property type="evidence" value="ECO:0007669"/>
    <property type="project" value="InterPro"/>
</dbReference>
<dbReference type="InterPro" id="IPR035979">
    <property type="entry name" value="RBD_domain_sf"/>
</dbReference>
<organism evidence="2 3">
    <name type="scientific">Reticulomyxa filosa</name>
    <dbReference type="NCBI Taxonomy" id="46433"/>
    <lineage>
        <taxon>Eukaryota</taxon>
        <taxon>Sar</taxon>
        <taxon>Rhizaria</taxon>
        <taxon>Retaria</taxon>
        <taxon>Foraminifera</taxon>
        <taxon>Monothalamids</taxon>
        <taxon>Reticulomyxidae</taxon>
        <taxon>Reticulomyxa</taxon>
    </lineage>
</organism>
<evidence type="ECO:0008006" key="4">
    <source>
        <dbReference type="Google" id="ProtNLM"/>
    </source>
</evidence>
<evidence type="ECO:0000313" key="2">
    <source>
        <dbReference type="EMBL" id="ETO01633.1"/>
    </source>
</evidence>
<feature type="transmembrane region" description="Helical" evidence="1">
    <location>
        <begin position="70"/>
        <end position="88"/>
    </location>
</feature>
<keyword evidence="3" id="KW-1185">Reference proteome</keyword>
<dbReference type="SUPFAM" id="SSF54928">
    <property type="entry name" value="RNA-binding domain, RBD"/>
    <property type="match status" value="1"/>
</dbReference>
<evidence type="ECO:0000256" key="1">
    <source>
        <dbReference type="SAM" id="Phobius"/>
    </source>
</evidence>
<dbReference type="Proteomes" id="UP000023152">
    <property type="component" value="Unassembled WGS sequence"/>
</dbReference>
<keyword evidence="1" id="KW-0812">Transmembrane</keyword>
<keyword evidence="1" id="KW-1133">Transmembrane helix</keyword>
<protein>
    <recommendedName>
        <fullName evidence="4">RRM domain-containing protein</fullName>
    </recommendedName>
</protein>
<evidence type="ECO:0000313" key="3">
    <source>
        <dbReference type="Proteomes" id="UP000023152"/>
    </source>
</evidence>
<dbReference type="EMBL" id="ASPP01037792">
    <property type="protein sequence ID" value="ETO01633.1"/>
    <property type="molecule type" value="Genomic_DNA"/>
</dbReference>